<dbReference type="PANTHER" id="PTHR43384:SF6">
    <property type="entry name" value="SEPTUM SITE-DETERMINING PROTEIN MIND HOMOLOG, CHLOROPLASTIC"/>
    <property type="match status" value="1"/>
</dbReference>
<evidence type="ECO:0000256" key="2">
    <source>
        <dbReference type="ARBA" id="ARBA00022840"/>
    </source>
</evidence>
<dbReference type="InterPro" id="IPR027417">
    <property type="entry name" value="P-loop_NTPase"/>
</dbReference>
<evidence type="ECO:0000313" key="4">
    <source>
        <dbReference type="EMBL" id="KAA1422468.1"/>
    </source>
</evidence>
<evidence type="ECO:0008006" key="6">
    <source>
        <dbReference type="Google" id="ProtNLM"/>
    </source>
</evidence>
<dbReference type="RefSeq" id="WP_149770419.1">
    <property type="nucleotide sequence ID" value="NZ_VDFQ02000004.1"/>
</dbReference>
<protein>
    <recommendedName>
        <fullName evidence="6">CobQ/CobB/MinD/ParA nucleotide binding domain-containing protein</fullName>
    </recommendedName>
</protein>
<name>A0A5Q6RWQ9_9ACTN</name>
<accession>A0A5Q6RWQ9</accession>
<dbReference type="Proteomes" id="UP000307768">
    <property type="component" value="Unassembled WGS sequence"/>
</dbReference>
<dbReference type="GO" id="GO:0005524">
    <property type="term" value="F:ATP binding"/>
    <property type="evidence" value="ECO:0007669"/>
    <property type="project" value="UniProtKB-KW"/>
</dbReference>
<dbReference type="SUPFAM" id="SSF52540">
    <property type="entry name" value="P-loop containing nucleoside triphosphate hydrolases"/>
    <property type="match status" value="1"/>
</dbReference>
<dbReference type="Gene3D" id="3.40.50.300">
    <property type="entry name" value="P-loop containing nucleotide triphosphate hydrolases"/>
    <property type="match status" value="1"/>
</dbReference>
<organism evidence="4 5">
    <name type="scientific">Mumia zhuanghuii</name>
    <dbReference type="NCBI Taxonomy" id="2585211"/>
    <lineage>
        <taxon>Bacteria</taxon>
        <taxon>Bacillati</taxon>
        <taxon>Actinomycetota</taxon>
        <taxon>Actinomycetes</taxon>
        <taxon>Propionibacteriales</taxon>
        <taxon>Nocardioidaceae</taxon>
        <taxon>Mumia</taxon>
    </lineage>
</organism>
<dbReference type="GO" id="GO:0005829">
    <property type="term" value="C:cytosol"/>
    <property type="evidence" value="ECO:0007669"/>
    <property type="project" value="TreeGrafter"/>
</dbReference>
<sequence length="409" mass="42467">MSVPVLIAAGGEPWEADLVAAAVATDGIDVVRRCVDVADAVATASSGSVGVALVSVGLPGLDADAVRRLAGTDVLVVAVVGGHETEQAARQHAGALGIASVVPWTRLREVPALARATRRDGGAELDLRPSSAERDDAAVPVSDHQREGRITAVWGPPGAPGRSTVARGIAAELAAYGRRTVLIDADVDGGTQAAALALLDEVSGILVASRDANSGTLTRESLTACLRWIGPELGVLTGLPRADRWPSLRAAAYESVLETAREVADDVVVDLGHALDDADEPAYDSAAPRRAAVARHTLAVADRVIVVGSPDPVGLSRLARAVLDVRSRLGIEPDVVINRMRPTLGWSAREIADAVERFTGLRPLAFLPDAPAVIDHCLVHGYTTVEGAAGSPFRTTLVTLVDQLRVQPA</sequence>
<keyword evidence="2" id="KW-0067">ATP-binding</keyword>
<proteinExistence type="predicted"/>
<reference evidence="4 5" key="1">
    <citation type="submission" date="2019-09" db="EMBL/GenBank/DDBJ databases">
        <title>Mumia zhuanghuii sp. nov. isolated from the intestinal contents of plateau pika (Ochotona curzoniae) in the Qinghai-Tibet plateau of China.</title>
        <authorList>
            <person name="Tian Z."/>
        </authorList>
    </citation>
    <scope>NUCLEOTIDE SEQUENCE [LARGE SCALE GENOMIC DNA]</scope>
    <source>
        <strain evidence="5">350</strain>
    </source>
</reference>
<evidence type="ECO:0000313" key="5">
    <source>
        <dbReference type="Proteomes" id="UP000307768"/>
    </source>
</evidence>
<dbReference type="GO" id="GO:0009898">
    <property type="term" value="C:cytoplasmic side of plasma membrane"/>
    <property type="evidence" value="ECO:0007669"/>
    <property type="project" value="TreeGrafter"/>
</dbReference>
<dbReference type="InterPro" id="IPR050625">
    <property type="entry name" value="ParA/MinD_ATPase"/>
</dbReference>
<gene>
    <name evidence="4" type="ORF">FE697_015105</name>
</gene>
<evidence type="ECO:0000256" key="1">
    <source>
        <dbReference type="ARBA" id="ARBA00022741"/>
    </source>
</evidence>
<dbReference type="GO" id="GO:0016887">
    <property type="term" value="F:ATP hydrolysis activity"/>
    <property type="evidence" value="ECO:0007669"/>
    <property type="project" value="TreeGrafter"/>
</dbReference>
<dbReference type="AlphaFoldDB" id="A0A5Q6RWQ9"/>
<dbReference type="OrthoDB" id="3217709at2"/>
<dbReference type="GO" id="GO:0051782">
    <property type="term" value="P:negative regulation of cell division"/>
    <property type="evidence" value="ECO:0007669"/>
    <property type="project" value="TreeGrafter"/>
</dbReference>
<feature type="region of interest" description="Disordered" evidence="3">
    <location>
        <begin position="118"/>
        <end position="142"/>
    </location>
</feature>
<keyword evidence="1" id="KW-0547">Nucleotide-binding</keyword>
<dbReference type="EMBL" id="VDFQ02000004">
    <property type="protein sequence ID" value="KAA1422468.1"/>
    <property type="molecule type" value="Genomic_DNA"/>
</dbReference>
<comment type="caution">
    <text evidence="4">The sequence shown here is derived from an EMBL/GenBank/DDBJ whole genome shotgun (WGS) entry which is preliminary data.</text>
</comment>
<evidence type="ECO:0000256" key="3">
    <source>
        <dbReference type="SAM" id="MobiDB-lite"/>
    </source>
</evidence>
<dbReference type="PANTHER" id="PTHR43384">
    <property type="entry name" value="SEPTUM SITE-DETERMINING PROTEIN MIND HOMOLOG, CHLOROPLASTIC-RELATED"/>
    <property type="match status" value="1"/>
</dbReference>